<dbReference type="EMBL" id="GL379794">
    <property type="protein sequence ID" value="EGT57902.1"/>
    <property type="molecule type" value="Genomic_DNA"/>
</dbReference>
<feature type="compositionally biased region" description="Polar residues" evidence="1">
    <location>
        <begin position="37"/>
        <end position="61"/>
    </location>
</feature>
<feature type="region of interest" description="Disordered" evidence="1">
    <location>
        <begin position="344"/>
        <end position="508"/>
    </location>
</feature>
<dbReference type="HOGENOM" id="CLU_536635_0_0_1"/>
<dbReference type="Proteomes" id="UP000008068">
    <property type="component" value="Unassembled WGS sequence"/>
</dbReference>
<feature type="compositionally biased region" description="Low complexity" evidence="1">
    <location>
        <begin position="344"/>
        <end position="356"/>
    </location>
</feature>
<feature type="compositionally biased region" description="Basic and acidic residues" evidence="1">
    <location>
        <begin position="1"/>
        <end position="15"/>
    </location>
</feature>
<reference evidence="3" key="1">
    <citation type="submission" date="2011-07" db="EMBL/GenBank/DDBJ databases">
        <authorList>
            <consortium name="Caenorhabditis brenneri Sequencing and Analysis Consortium"/>
            <person name="Wilson R.K."/>
        </authorList>
    </citation>
    <scope>NUCLEOTIDE SEQUENCE [LARGE SCALE GENOMIC DNA]</scope>
    <source>
        <strain evidence="3">PB2801</strain>
    </source>
</reference>
<organism evidence="3">
    <name type="scientific">Caenorhabditis brenneri</name>
    <name type="common">Nematode worm</name>
    <dbReference type="NCBI Taxonomy" id="135651"/>
    <lineage>
        <taxon>Eukaryota</taxon>
        <taxon>Metazoa</taxon>
        <taxon>Ecdysozoa</taxon>
        <taxon>Nematoda</taxon>
        <taxon>Chromadorea</taxon>
        <taxon>Rhabditida</taxon>
        <taxon>Rhabditina</taxon>
        <taxon>Rhabditomorpha</taxon>
        <taxon>Rhabditoidea</taxon>
        <taxon>Rhabditidae</taxon>
        <taxon>Peloderinae</taxon>
        <taxon>Caenorhabditis</taxon>
    </lineage>
</organism>
<sequence length="508" mass="55795">MSDNSSDPKESHDSPPQEVAGPDAPALELRAEEISESPANGNEAQPPNNQQLGPSTSQGQLTAAPADSDEKFSEGRKALLQQILNEPSIRPIRRKPKKSSKTKESSEGEEPTNQDSQLEANVSESASSIDMKKYLEQEHAARRTATAALRGMTGRPDPRIPFREMDHQAGGDHVPHNDSPRMRFLTRFEESRYQRECRAAGRRAPSTPPPSEVQLLDVSNFLQEATREREAYVNWLGNQRQSTSSAAPPQFLEELTETSTWLVPPYTANQPSTSTAPQQPREELNPNPFRWDSPLLDNQPSSSSAVPTTQSTIANQDPTLSDWTVASTPPPTAVLAVDHQSWTSDLTTSRTTSSDSVAQEGGAELATNSDSSTDKRQYRLLLHPPSFTTEPSSSSSSDEDNQHVENPVDEDHQQVENPIDEDHQQVENPSDEDHQQVENPSNEDNQQVGNPSPRPHGEPQEIPVDDAIPPVAEAVSSPDPSAYDASLSEDSVRPPSPKRRRRDSDDSS</sequence>
<dbReference type="AlphaFoldDB" id="G0MH72"/>
<accession>G0MH72</accession>
<proteinExistence type="predicted"/>
<feature type="compositionally biased region" description="Basic and acidic residues" evidence="1">
    <location>
        <begin position="409"/>
        <end position="436"/>
    </location>
</feature>
<feature type="region of interest" description="Disordered" evidence="1">
    <location>
        <begin position="264"/>
        <end position="327"/>
    </location>
</feature>
<feature type="compositionally biased region" description="Basic and acidic residues" evidence="1">
    <location>
        <begin position="130"/>
        <end position="141"/>
    </location>
</feature>
<gene>
    <name evidence="2" type="ORF">CAEBREN_14209</name>
</gene>
<name>G0MH72_CAEBE</name>
<evidence type="ECO:0000313" key="3">
    <source>
        <dbReference type="Proteomes" id="UP000008068"/>
    </source>
</evidence>
<feature type="region of interest" description="Disordered" evidence="1">
    <location>
        <begin position="1"/>
        <end position="181"/>
    </location>
</feature>
<feature type="compositionally biased region" description="Polar residues" evidence="1">
    <location>
        <begin position="296"/>
        <end position="327"/>
    </location>
</feature>
<feature type="compositionally biased region" description="Basic and acidic residues" evidence="1">
    <location>
        <begin position="156"/>
        <end position="181"/>
    </location>
</feature>
<feature type="compositionally biased region" description="Basic and acidic residues" evidence="1">
    <location>
        <begin position="68"/>
        <end position="77"/>
    </location>
</feature>
<feature type="compositionally biased region" description="Polar residues" evidence="1">
    <location>
        <begin position="113"/>
        <end position="128"/>
    </location>
</feature>
<feature type="compositionally biased region" description="Basic residues" evidence="1">
    <location>
        <begin position="91"/>
        <end position="100"/>
    </location>
</feature>
<evidence type="ECO:0000313" key="2">
    <source>
        <dbReference type="EMBL" id="EGT57902.1"/>
    </source>
</evidence>
<evidence type="ECO:0000256" key="1">
    <source>
        <dbReference type="SAM" id="MobiDB-lite"/>
    </source>
</evidence>
<protein>
    <submittedName>
        <fullName evidence="2">Uncharacterized protein</fullName>
    </submittedName>
</protein>
<keyword evidence="3" id="KW-1185">Reference proteome</keyword>
<dbReference type="InParanoid" id="G0MH72"/>
<feature type="compositionally biased region" description="Polar residues" evidence="1">
    <location>
        <begin position="437"/>
        <end position="450"/>
    </location>
</feature>
<feature type="compositionally biased region" description="Polar residues" evidence="1">
    <location>
        <begin position="264"/>
        <end position="278"/>
    </location>
</feature>